<dbReference type="PIRSF" id="PIRSF002070">
    <property type="entry name" value="SSB"/>
    <property type="match status" value="1"/>
</dbReference>
<dbReference type="GO" id="GO:0003677">
    <property type="term" value="F:DNA binding"/>
    <property type="evidence" value="ECO:0007669"/>
    <property type="project" value="UniProtKB-KW"/>
</dbReference>
<name>A0ABV8DIF9_9BURK</name>
<dbReference type="Pfam" id="PF00436">
    <property type="entry name" value="SSB"/>
    <property type="match status" value="1"/>
</dbReference>
<protein>
    <recommendedName>
        <fullName evidence="2 3">Single-stranded DNA-binding protein</fullName>
        <shortName evidence="2">SSB</shortName>
    </recommendedName>
</protein>
<accession>A0ABV8DIF9</accession>
<dbReference type="InterPro" id="IPR012340">
    <property type="entry name" value="NA-bd_OB-fold"/>
</dbReference>
<evidence type="ECO:0000313" key="6">
    <source>
        <dbReference type="Proteomes" id="UP001595693"/>
    </source>
</evidence>
<evidence type="ECO:0000256" key="4">
    <source>
        <dbReference type="SAM" id="MobiDB-lite"/>
    </source>
</evidence>
<organism evidence="5 6">
    <name type="scientific">Acidovorax facilis</name>
    <dbReference type="NCBI Taxonomy" id="12917"/>
    <lineage>
        <taxon>Bacteria</taxon>
        <taxon>Pseudomonadati</taxon>
        <taxon>Pseudomonadota</taxon>
        <taxon>Betaproteobacteria</taxon>
        <taxon>Burkholderiales</taxon>
        <taxon>Comamonadaceae</taxon>
        <taxon>Acidovorax</taxon>
    </lineage>
</organism>
<dbReference type="PANTHER" id="PTHR10302">
    <property type="entry name" value="SINGLE-STRANDED DNA-BINDING PROTEIN"/>
    <property type="match status" value="1"/>
</dbReference>
<dbReference type="NCBIfam" id="TIGR00621">
    <property type="entry name" value="ssb"/>
    <property type="match status" value="1"/>
</dbReference>
<dbReference type="RefSeq" id="WP_055399889.1">
    <property type="nucleotide sequence ID" value="NZ_JAMXAX010000143.1"/>
</dbReference>
<sequence length="137" mass="14674">MYSATILLGYLGADPESRTTREAKTVVNFRMATSEFIQGEEKTFWHNVVVLGRDAETAAKHLKKGAPVFILGSPRVRSYEKDGQTVYVHEIVSNVMKLLPSSKPSGNSAPAQLAGKGSGSNGSSAPPADDSHDDGPW</sequence>
<evidence type="ECO:0000256" key="2">
    <source>
        <dbReference type="HAMAP-Rule" id="MF_00984"/>
    </source>
</evidence>
<dbReference type="EMBL" id="JBHSAJ010000160">
    <property type="protein sequence ID" value="MFC3938017.1"/>
    <property type="molecule type" value="Genomic_DNA"/>
</dbReference>
<dbReference type="PROSITE" id="PS50935">
    <property type="entry name" value="SSB"/>
    <property type="match status" value="1"/>
</dbReference>
<dbReference type="SUPFAM" id="SSF50249">
    <property type="entry name" value="Nucleic acid-binding proteins"/>
    <property type="match status" value="1"/>
</dbReference>
<dbReference type="Gene3D" id="2.40.50.140">
    <property type="entry name" value="Nucleic acid-binding proteins"/>
    <property type="match status" value="1"/>
</dbReference>
<proteinExistence type="inferred from homology"/>
<comment type="subunit">
    <text evidence="2">Homotetramer.</text>
</comment>
<dbReference type="Proteomes" id="UP001595693">
    <property type="component" value="Unassembled WGS sequence"/>
</dbReference>
<gene>
    <name evidence="5" type="ORF">ACFOW3_25700</name>
</gene>
<dbReference type="InterPro" id="IPR000424">
    <property type="entry name" value="Primosome_PriB/ssb"/>
</dbReference>
<comment type="caution">
    <text evidence="2">Lacks conserved residue(s) required for the propagation of feature annotation.</text>
</comment>
<dbReference type="HAMAP" id="MF_00984">
    <property type="entry name" value="SSB"/>
    <property type="match status" value="1"/>
</dbReference>
<feature type="region of interest" description="Disordered" evidence="4">
    <location>
        <begin position="100"/>
        <end position="137"/>
    </location>
</feature>
<keyword evidence="1 2" id="KW-0238">DNA-binding</keyword>
<evidence type="ECO:0000256" key="3">
    <source>
        <dbReference type="PIRNR" id="PIRNR002070"/>
    </source>
</evidence>
<reference evidence="6" key="1">
    <citation type="journal article" date="2019" name="Int. J. Syst. Evol. Microbiol.">
        <title>The Global Catalogue of Microorganisms (GCM) 10K type strain sequencing project: providing services to taxonomists for standard genome sequencing and annotation.</title>
        <authorList>
            <consortium name="The Broad Institute Genomics Platform"/>
            <consortium name="The Broad Institute Genome Sequencing Center for Infectious Disease"/>
            <person name="Wu L."/>
            <person name="Ma J."/>
        </authorList>
    </citation>
    <scope>NUCLEOTIDE SEQUENCE [LARGE SCALE GENOMIC DNA]</scope>
    <source>
        <strain evidence="6">CCUG 2113</strain>
    </source>
</reference>
<dbReference type="CDD" id="cd04496">
    <property type="entry name" value="SSB_OBF"/>
    <property type="match status" value="1"/>
</dbReference>
<comment type="caution">
    <text evidence="5">The sequence shown here is derived from an EMBL/GenBank/DDBJ whole genome shotgun (WGS) entry which is preliminary data.</text>
</comment>
<keyword evidence="6" id="KW-1185">Reference proteome</keyword>
<evidence type="ECO:0000313" key="5">
    <source>
        <dbReference type="EMBL" id="MFC3938017.1"/>
    </source>
</evidence>
<dbReference type="InterPro" id="IPR011344">
    <property type="entry name" value="ssDNA-bd"/>
</dbReference>
<dbReference type="PANTHER" id="PTHR10302:SF27">
    <property type="entry name" value="SINGLE-STRANDED DNA-BINDING PROTEIN"/>
    <property type="match status" value="1"/>
</dbReference>
<evidence type="ECO:0000256" key="1">
    <source>
        <dbReference type="ARBA" id="ARBA00023125"/>
    </source>
</evidence>